<protein>
    <submittedName>
        <fullName evidence="6">D-ribose ABC transporter substrate-binding protein</fullName>
    </submittedName>
</protein>
<dbReference type="Proteomes" id="UP001179600">
    <property type="component" value="Chromosome"/>
</dbReference>
<name>A0AAF0BH87_9ENTE</name>
<dbReference type="InterPro" id="IPR025997">
    <property type="entry name" value="SBP_2_dom"/>
</dbReference>
<evidence type="ECO:0000256" key="4">
    <source>
        <dbReference type="SAM" id="SignalP"/>
    </source>
</evidence>
<feature type="chain" id="PRO_5042288151" evidence="4">
    <location>
        <begin position="21"/>
        <end position="309"/>
    </location>
</feature>
<dbReference type="GO" id="GO:0030313">
    <property type="term" value="C:cell envelope"/>
    <property type="evidence" value="ECO:0007669"/>
    <property type="project" value="UniProtKB-SubCell"/>
</dbReference>
<evidence type="ECO:0000256" key="2">
    <source>
        <dbReference type="ARBA" id="ARBA00007639"/>
    </source>
</evidence>
<comment type="similarity">
    <text evidence="2">Belongs to the bacterial solute-binding protein 2 family.</text>
</comment>
<dbReference type="PANTHER" id="PTHR46847:SF1">
    <property type="entry name" value="D-ALLOSE-BINDING PERIPLASMIC PROTEIN-RELATED"/>
    <property type="match status" value="1"/>
</dbReference>
<evidence type="ECO:0000256" key="1">
    <source>
        <dbReference type="ARBA" id="ARBA00004196"/>
    </source>
</evidence>
<dbReference type="PROSITE" id="PS51257">
    <property type="entry name" value="PROKAR_LIPOPROTEIN"/>
    <property type="match status" value="1"/>
</dbReference>
<proteinExistence type="inferred from homology"/>
<accession>A0AAF0BH87</accession>
<dbReference type="RefSeq" id="WP_023605924.1">
    <property type="nucleotide sequence ID" value="NZ_CP081833.1"/>
</dbReference>
<evidence type="ECO:0000313" key="7">
    <source>
        <dbReference type="Proteomes" id="UP001179600"/>
    </source>
</evidence>
<reference evidence="6" key="1">
    <citation type="submission" date="2023-01" db="EMBL/GenBank/DDBJ databases">
        <title>Oxazolidinone resistance genes in florfenicol resistant enterococci from beef cattle and veal calves at slaughter.</title>
        <authorList>
            <person name="Biggel M."/>
        </authorList>
    </citation>
    <scope>NUCLEOTIDE SEQUENCE</scope>
    <source>
        <strain evidence="6">K204-1</strain>
    </source>
</reference>
<organism evidence="6 7">
    <name type="scientific">Vagococcus lutrae</name>
    <dbReference type="NCBI Taxonomy" id="81947"/>
    <lineage>
        <taxon>Bacteria</taxon>
        <taxon>Bacillati</taxon>
        <taxon>Bacillota</taxon>
        <taxon>Bacilli</taxon>
        <taxon>Lactobacillales</taxon>
        <taxon>Enterococcaceae</taxon>
        <taxon>Vagococcus</taxon>
    </lineage>
</organism>
<dbReference type="GO" id="GO:0030246">
    <property type="term" value="F:carbohydrate binding"/>
    <property type="evidence" value="ECO:0007669"/>
    <property type="project" value="UniProtKB-ARBA"/>
</dbReference>
<evidence type="ECO:0000313" key="6">
    <source>
        <dbReference type="EMBL" id="WCG22672.1"/>
    </source>
</evidence>
<dbReference type="PANTHER" id="PTHR46847">
    <property type="entry name" value="D-ALLOSE-BINDING PERIPLASMIC PROTEIN-RELATED"/>
    <property type="match status" value="1"/>
</dbReference>
<dbReference type="InterPro" id="IPR028082">
    <property type="entry name" value="Peripla_BP_I"/>
</dbReference>
<gene>
    <name evidence="6" type="ORF">PML95_09850</name>
</gene>
<dbReference type="Gene3D" id="3.40.50.2300">
    <property type="match status" value="2"/>
</dbReference>
<dbReference type="EMBL" id="CP116507">
    <property type="protein sequence ID" value="WCG22672.1"/>
    <property type="molecule type" value="Genomic_DNA"/>
</dbReference>
<feature type="signal peptide" evidence="4">
    <location>
        <begin position="1"/>
        <end position="20"/>
    </location>
</feature>
<evidence type="ECO:0000256" key="3">
    <source>
        <dbReference type="ARBA" id="ARBA00022729"/>
    </source>
</evidence>
<dbReference type="CDD" id="cd06323">
    <property type="entry name" value="PBP1_ribose_binding"/>
    <property type="match status" value="1"/>
</dbReference>
<keyword evidence="3 4" id="KW-0732">Signal</keyword>
<comment type="subcellular location">
    <subcellularLocation>
        <location evidence="1">Cell envelope</location>
    </subcellularLocation>
</comment>
<dbReference type="Pfam" id="PF13407">
    <property type="entry name" value="Peripla_BP_4"/>
    <property type="match status" value="1"/>
</dbReference>
<evidence type="ECO:0000259" key="5">
    <source>
        <dbReference type="Pfam" id="PF13407"/>
    </source>
</evidence>
<sequence length="309" mass="32450">MKKLLAGLAVTGLMLAGCGAATLDNGAKDSGDVEKKEASELKVGASISTLNNPFFVSVKEGIVDLADENDTKTVVVDAQNDSAKQSNDMDDLIQQGVDVILVNPVDSSAIQPAVESANAANIPVITIDRSSDGGEVLTLVASDNVKGGEMAAQFILDKIGENGRVVELEGVPGASATRERGKGFDEFADGKLEVVEKQSAEFDRAKGLTVMENILQSTKDIQAVFAQNDEMALGALEALEAAGKTDVIVVGFDGNEDGVKAVKDGRLNATIAQQPEEMGRIALQAAYDHFSGKKLDKKIDSPLELMEAK</sequence>
<dbReference type="AlphaFoldDB" id="A0AAF0BH87"/>
<dbReference type="SUPFAM" id="SSF53822">
    <property type="entry name" value="Periplasmic binding protein-like I"/>
    <property type="match status" value="1"/>
</dbReference>
<feature type="domain" description="Periplasmic binding protein" evidence="5">
    <location>
        <begin position="44"/>
        <end position="294"/>
    </location>
</feature>